<accession>A0ABW6XRP3</accession>
<proteinExistence type="predicted"/>
<gene>
    <name evidence="2" type="ORF">ACFY8C_17230</name>
</gene>
<evidence type="ECO:0000313" key="3">
    <source>
        <dbReference type="Proteomes" id="UP001602370"/>
    </source>
</evidence>
<evidence type="ECO:0000259" key="1">
    <source>
        <dbReference type="Pfam" id="PF09370"/>
    </source>
</evidence>
<dbReference type="Pfam" id="PF09370">
    <property type="entry name" value="PEP_hydrolase"/>
    <property type="match status" value="1"/>
</dbReference>
<keyword evidence="3" id="KW-1185">Reference proteome</keyword>
<sequence length="57" mass="6099">MRALGAHGRGTVTRPARYVLERTTGVVGFFGASSIERLPTKRAVTEQTRALKAPTTG</sequence>
<dbReference type="EMBL" id="JBIBDZ010000004">
    <property type="protein sequence ID" value="MFF5920059.1"/>
    <property type="molecule type" value="Genomic_DNA"/>
</dbReference>
<dbReference type="Proteomes" id="UP001602370">
    <property type="component" value="Unassembled WGS sequence"/>
</dbReference>
<dbReference type="InterPro" id="IPR009215">
    <property type="entry name" value="TIM-br_IGPS-like"/>
</dbReference>
<dbReference type="RefSeq" id="WP_388307922.1">
    <property type="nucleotide sequence ID" value="NZ_JBIBDZ010000004.1"/>
</dbReference>
<dbReference type="Gene3D" id="1.20.5.460">
    <property type="entry name" value="Single helix bin"/>
    <property type="match status" value="1"/>
</dbReference>
<keyword evidence="2" id="KW-0378">Hydrolase</keyword>
<name>A0ABW6XRP3_9ACTN</name>
<protein>
    <submittedName>
        <fullName evidence="2">Phosphoenolpyruvate hydrolase family protein</fullName>
    </submittedName>
</protein>
<organism evidence="2 3">
    <name type="scientific">Streptomyces flavochromogenes</name>
    <dbReference type="NCBI Taxonomy" id="68199"/>
    <lineage>
        <taxon>Bacteria</taxon>
        <taxon>Bacillati</taxon>
        <taxon>Actinomycetota</taxon>
        <taxon>Actinomycetes</taxon>
        <taxon>Kitasatosporales</taxon>
        <taxon>Streptomycetaceae</taxon>
        <taxon>Streptomyces</taxon>
    </lineage>
</organism>
<reference evidence="2 3" key="1">
    <citation type="submission" date="2024-10" db="EMBL/GenBank/DDBJ databases">
        <title>The Natural Products Discovery Center: Release of the First 8490 Sequenced Strains for Exploring Actinobacteria Biosynthetic Diversity.</title>
        <authorList>
            <person name="Kalkreuter E."/>
            <person name="Kautsar S.A."/>
            <person name="Yang D."/>
            <person name="Bader C.D."/>
            <person name="Teijaro C.N."/>
            <person name="Fluegel L."/>
            <person name="Davis C.M."/>
            <person name="Simpson J.R."/>
            <person name="Lauterbach L."/>
            <person name="Steele A.D."/>
            <person name="Gui C."/>
            <person name="Meng S."/>
            <person name="Li G."/>
            <person name="Viehrig K."/>
            <person name="Ye F."/>
            <person name="Su P."/>
            <person name="Kiefer A.F."/>
            <person name="Nichols A."/>
            <person name="Cepeda A.J."/>
            <person name="Yan W."/>
            <person name="Fan B."/>
            <person name="Jiang Y."/>
            <person name="Adhikari A."/>
            <person name="Zheng C.-J."/>
            <person name="Schuster L."/>
            <person name="Cowan T.M."/>
            <person name="Smanski M.J."/>
            <person name="Chevrette M.G."/>
            <person name="De Carvalho L.P.S."/>
            <person name="Shen B."/>
        </authorList>
    </citation>
    <scope>NUCLEOTIDE SEQUENCE [LARGE SCALE GENOMIC DNA]</scope>
    <source>
        <strain evidence="2 3">NPDC012605</strain>
    </source>
</reference>
<dbReference type="GO" id="GO:0016787">
    <property type="term" value="F:hydrolase activity"/>
    <property type="evidence" value="ECO:0007669"/>
    <property type="project" value="UniProtKB-KW"/>
</dbReference>
<comment type="caution">
    <text evidence="2">The sequence shown here is derived from an EMBL/GenBank/DDBJ whole genome shotgun (WGS) entry which is preliminary data.</text>
</comment>
<evidence type="ECO:0000313" key="2">
    <source>
        <dbReference type="EMBL" id="MFF5920059.1"/>
    </source>
</evidence>
<feature type="domain" description="TIM-barrel" evidence="1">
    <location>
        <begin position="12"/>
        <end position="52"/>
    </location>
</feature>